<comment type="caution">
    <text evidence="8">The sequence shown here is derived from an EMBL/GenBank/DDBJ whole genome shotgun (WGS) entry which is preliminary data.</text>
</comment>
<comment type="catalytic activity">
    <reaction evidence="6">
        <text>cytidine(34) in tRNA(Ile2) + L-lysine + ATP = lysidine(34) in tRNA(Ile2) + AMP + diphosphate + H(+)</text>
        <dbReference type="Rhea" id="RHEA:43744"/>
        <dbReference type="Rhea" id="RHEA-COMP:10625"/>
        <dbReference type="Rhea" id="RHEA-COMP:10670"/>
        <dbReference type="ChEBI" id="CHEBI:15378"/>
        <dbReference type="ChEBI" id="CHEBI:30616"/>
        <dbReference type="ChEBI" id="CHEBI:32551"/>
        <dbReference type="ChEBI" id="CHEBI:33019"/>
        <dbReference type="ChEBI" id="CHEBI:82748"/>
        <dbReference type="ChEBI" id="CHEBI:83665"/>
        <dbReference type="ChEBI" id="CHEBI:456215"/>
        <dbReference type="EC" id="6.3.4.19"/>
    </reaction>
</comment>
<dbReference type="EC" id="6.3.4.19" evidence="1"/>
<evidence type="ECO:0000256" key="2">
    <source>
        <dbReference type="ARBA" id="ARBA00022598"/>
    </source>
</evidence>
<keyword evidence="2" id="KW-0436">Ligase</keyword>
<dbReference type="PANTHER" id="PTHR43033:SF1">
    <property type="entry name" value="TRNA(ILE)-LYSIDINE SYNTHASE-RELATED"/>
    <property type="match status" value="1"/>
</dbReference>
<dbReference type="Pfam" id="PF01171">
    <property type="entry name" value="ATP_bind_3"/>
    <property type="match status" value="2"/>
</dbReference>
<evidence type="ECO:0000256" key="5">
    <source>
        <dbReference type="ARBA" id="ARBA00022840"/>
    </source>
</evidence>
<dbReference type="AlphaFoldDB" id="A0A9P7MJ54"/>
<name>A0A9P7MJ54_9HYPO</name>
<proteinExistence type="predicted"/>
<reference evidence="8 9" key="1">
    <citation type="journal article" date="2020" name="bioRxiv">
        <title>Whole genome comparisons of ergot fungi reveals the divergence and evolution of species within the genus Claviceps are the result of varying mechanisms driving genome evolution and host range expansion.</title>
        <authorList>
            <person name="Wyka S.A."/>
            <person name="Mondo S.J."/>
            <person name="Liu M."/>
            <person name="Dettman J."/>
            <person name="Nalam V."/>
            <person name="Broders K.D."/>
        </authorList>
    </citation>
    <scope>NUCLEOTIDE SEQUENCE [LARGE SCALE GENOMIC DNA]</scope>
    <source>
        <strain evidence="8 9">CCC 1485</strain>
    </source>
</reference>
<protein>
    <recommendedName>
        <fullName evidence="1">tRNA(Ile)-lysidine synthetase</fullName>
        <ecNumber evidence="1">6.3.4.19</ecNumber>
    </recommendedName>
</protein>
<evidence type="ECO:0000256" key="1">
    <source>
        <dbReference type="ARBA" id="ARBA00013267"/>
    </source>
</evidence>
<dbReference type="Gene3D" id="3.40.50.620">
    <property type="entry name" value="HUPs"/>
    <property type="match status" value="2"/>
</dbReference>
<dbReference type="InterPro" id="IPR012094">
    <property type="entry name" value="tRNA_Ile_lys_synt"/>
</dbReference>
<dbReference type="OrthoDB" id="434144at2759"/>
<dbReference type="InterPro" id="IPR012795">
    <property type="entry name" value="tRNA_Ile_lys_synt_N"/>
</dbReference>
<dbReference type="GO" id="GO:0005524">
    <property type="term" value="F:ATP binding"/>
    <property type="evidence" value="ECO:0007669"/>
    <property type="project" value="UniProtKB-KW"/>
</dbReference>
<keyword evidence="9" id="KW-1185">Reference proteome</keyword>
<dbReference type="InterPro" id="IPR014729">
    <property type="entry name" value="Rossmann-like_a/b/a_fold"/>
</dbReference>
<dbReference type="Proteomes" id="UP000706124">
    <property type="component" value="Unassembled WGS sequence"/>
</dbReference>
<dbReference type="GO" id="GO:0032267">
    <property type="term" value="F:tRNA(Ile)-lysidine synthase activity"/>
    <property type="evidence" value="ECO:0007669"/>
    <property type="project" value="UniProtKB-EC"/>
</dbReference>
<dbReference type="SUPFAM" id="SSF52402">
    <property type="entry name" value="Adenine nucleotide alpha hydrolases-like"/>
    <property type="match status" value="1"/>
</dbReference>
<evidence type="ECO:0000313" key="8">
    <source>
        <dbReference type="EMBL" id="KAG5948491.1"/>
    </source>
</evidence>
<dbReference type="EMBL" id="SRPO01000017">
    <property type="protein sequence ID" value="KAG5948491.1"/>
    <property type="molecule type" value="Genomic_DNA"/>
</dbReference>
<feature type="domain" description="tRNA(Ile)-lysidine/2-thiocytidine synthase N-terminal" evidence="7">
    <location>
        <begin position="23"/>
        <end position="162"/>
    </location>
</feature>
<evidence type="ECO:0000256" key="3">
    <source>
        <dbReference type="ARBA" id="ARBA00022694"/>
    </source>
</evidence>
<evidence type="ECO:0000313" key="9">
    <source>
        <dbReference type="Proteomes" id="UP000706124"/>
    </source>
</evidence>
<keyword evidence="3" id="KW-0819">tRNA processing</keyword>
<keyword evidence="4" id="KW-0547">Nucleotide-binding</keyword>
<gene>
    <name evidence="8" type="ORF">E4U60_001639</name>
</gene>
<evidence type="ECO:0000259" key="7">
    <source>
        <dbReference type="Pfam" id="PF01171"/>
    </source>
</evidence>
<sequence length="685" mass="78517">MAMAYLLSNLVNYHRGIRIAENPVHSIYAIIVDHQLRQGSSVEASRVAREVAQMKIKPVIRALNWKQLGKQLGVPGSVGDPANLPNVETVARTLRYRALGKVCRNLHVSSLFVAHHRDDDYETVLMRYRNGHSYRGCQGIPEANAIPECHHLHGVYQSGLLDDQMRARPFLSLKPPNKAMRHLRRLMKSELEAEEPLDKHSSCLGSNDYLRYFPLPSLLPGISLRDVRDARDARDAHQSHVPYLAPLDCEEGGVMIYRPLLQFDKDRLIATCEANNIKWFEDPTNADATLTPRNAIRLTDQATLPPEWRKEAILDMARDAKRRTRLEEAEARRWLVRQAAILDFDPNAGTLLAELPPFHVANPQRSRPHLFAEARRAARRPHQRVIAAIAVRKLIEFVTPDTNVPPVADLSNVIDMLFPELAAQKGQSPSKAFTIANVVFSPTISRERIGARWRLSRAPYPSSKPLPERNLQTRHKQLATSPLYGGSEESVGYPPRWEAFRAPALWDGRFWIRLSTCVPARLFLLPFQPQYAKRFREMLPPKQCARLERILRHYATGKVRYTLPALYSCEGSYYDRNEKRVLTLLALPSLGIFTPGIQRWVMCKVRYRYVDLSLLGHGRRRLSRTALESAKLGTRSVRIRKTQRLRRIRERQIQKHKQKQTVRLHVRDVETAMPREPLQDTCLAL</sequence>
<evidence type="ECO:0000256" key="4">
    <source>
        <dbReference type="ARBA" id="ARBA00022741"/>
    </source>
</evidence>
<dbReference type="GO" id="GO:0008033">
    <property type="term" value="P:tRNA processing"/>
    <property type="evidence" value="ECO:0007669"/>
    <property type="project" value="UniProtKB-KW"/>
</dbReference>
<accession>A0A9P7MJ54</accession>
<feature type="domain" description="tRNA(Ile)-lysidine/2-thiocytidine synthase N-terminal" evidence="7">
    <location>
        <begin position="252"/>
        <end position="297"/>
    </location>
</feature>
<keyword evidence="5" id="KW-0067">ATP-binding</keyword>
<evidence type="ECO:0000256" key="6">
    <source>
        <dbReference type="ARBA" id="ARBA00048539"/>
    </source>
</evidence>
<dbReference type="CDD" id="cd01992">
    <property type="entry name" value="TilS_N"/>
    <property type="match status" value="1"/>
</dbReference>
<dbReference type="PANTHER" id="PTHR43033">
    <property type="entry name" value="TRNA(ILE)-LYSIDINE SYNTHASE-RELATED"/>
    <property type="match status" value="1"/>
</dbReference>
<organism evidence="8 9">
    <name type="scientific">Claviceps pazoutovae</name>
    <dbReference type="NCBI Taxonomy" id="1649127"/>
    <lineage>
        <taxon>Eukaryota</taxon>
        <taxon>Fungi</taxon>
        <taxon>Dikarya</taxon>
        <taxon>Ascomycota</taxon>
        <taxon>Pezizomycotina</taxon>
        <taxon>Sordariomycetes</taxon>
        <taxon>Hypocreomycetidae</taxon>
        <taxon>Hypocreales</taxon>
        <taxon>Clavicipitaceae</taxon>
        <taxon>Claviceps</taxon>
    </lineage>
</organism>
<dbReference type="InterPro" id="IPR011063">
    <property type="entry name" value="TilS/TtcA_N"/>
</dbReference>